<accession>E1GWX1</accession>
<name>E1GWX1_9BACT</name>
<evidence type="ECO:0000313" key="1">
    <source>
        <dbReference type="EMBL" id="EFN90841.1"/>
    </source>
</evidence>
<evidence type="ECO:0000313" key="2">
    <source>
        <dbReference type="Proteomes" id="UP000016016"/>
    </source>
</evidence>
<dbReference type="Proteomes" id="UP000016016">
    <property type="component" value="Unassembled WGS sequence"/>
</dbReference>
<sequence>MSGGIFEGSLELQVHDRKQVFLIMEKLRQISGMQTVRQIL</sequence>
<dbReference type="EMBL" id="ADFQ01000083">
    <property type="protein sequence ID" value="EFN90841.1"/>
    <property type="molecule type" value="Genomic_DNA"/>
</dbReference>
<evidence type="ECO:0008006" key="3">
    <source>
        <dbReference type="Google" id="ProtNLM"/>
    </source>
</evidence>
<protein>
    <recommendedName>
        <fullName evidence="3">ACT domain-containing protein</fullName>
    </recommendedName>
</protein>
<comment type="caution">
    <text evidence="1">The sequence shown here is derived from an EMBL/GenBank/DDBJ whole genome shotgun (WGS) entry which is preliminary data.</text>
</comment>
<dbReference type="AlphaFoldDB" id="E1GWX1"/>
<dbReference type="Gene3D" id="3.30.70.260">
    <property type="match status" value="1"/>
</dbReference>
<gene>
    <name evidence="1" type="ORF">HMPREF9018_0691</name>
</gene>
<organism evidence="1 2">
    <name type="scientific">Prevotella amnii CRIS 21A-A</name>
    <dbReference type="NCBI Taxonomy" id="679191"/>
    <lineage>
        <taxon>Bacteria</taxon>
        <taxon>Pseudomonadati</taxon>
        <taxon>Bacteroidota</taxon>
        <taxon>Bacteroidia</taxon>
        <taxon>Bacteroidales</taxon>
        <taxon>Prevotellaceae</taxon>
        <taxon>Prevotella</taxon>
    </lineage>
</organism>
<proteinExistence type="predicted"/>
<reference evidence="1 2" key="1">
    <citation type="submission" date="2010-09" db="EMBL/GenBank/DDBJ databases">
        <authorList>
            <person name="Harkins D.M."/>
            <person name="Madupu R."/>
            <person name="Durkin A.S."/>
            <person name="Torralba M."/>
            <person name="Methe B."/>
            <person name="Sutton G.G."/>
            <person name="Nelson K.E."/>
        </authorList>
    </citation>
    <scope>NUCLEOTIDE SEQUENCE [LARGE SCALE GENOMIC DNA]</scope>
    <source>
        <strain evidence="1 2">CRIS 21A-A</strain>
    </source>
</reference>